<evidence type="ECO:0000313" key="1">
    <source>
        <dbReference type="EMBL" id="AGH98792.1"/>
    </source>
</evidence>
<protein>
    <submittedName>
        <fullName evidence="1">Uncharacterized protein</fullName>
    </submittedName>
</protein>
<dbReference type="InterPro" id="IPR019284">
    <property type="entry name" value="RP532"/>
</dbReference>
<sequence length="74" mass="8755">MTGYPNYVFNSPQDRPVLRRVFSYHADVYDLDAYESVSSGLGQRVWDMIEKEQAHQAKMEQLRAKLNTPKFWPF</sequence>
<evidence type="ECO:0000313" key="2">
    <source>
        <dbReference type="Proteomes" id="UP000011932"/>
    </source>
</evidence>
<dbReference type="RefSeq" id="WP_015468319.1">
    <property type="nucleotide sequence ID" value="NC_020812.1"/>
</dbReference>
<dbReference type="Proteomes" id="UP000011932">
    <property type="component" value="Chromosome"/>
</dbReference>
<gene>
    <name evidence="1" type="ORF">A11S_1991</name>
</gene>
<dbReference type="Pfam" id="PF10097">
    <property type="entry name" value="DUF2335"/>
    <property type="match status" value="1"/>
</dbReference>
<accession>M4VHC4</accession>
<dbReference type="STRING" id="349215.A11S_1991"/>
<reference evidence="1 2" key="1">
    <citation type="journal article" date="2013" name="ISME J.">
        <title>By their genes ye shall know them: genomic signatures of predatory bacteria.</title>
        <authorList>
            <person name="Pasternak Z."/>
            <person name="Pietrokovski S."/>
            <person name="Rotem O."/>
            <person name="Gophna U."/>
            <person name="Lurie-Weinberger M.N."/>
            <person name="Jurkevitch E."/>
        </authorList>
    </citation>
    <scope>NUCLEOTIDE SEQUENCE [LARGE SCALE GENOMIC DNA]</scope>
    <source>
        <strain evidence="1">EPB</strain>
    </source>
</reference>
<dbReference type="AlphaFoldDB" id="M4VHC4"/>
<name>M4VHC4_9BACT</name>
<dbReference type="KEGG" id="man:A11S_1991"/>
<proteinExistence type="predicted"/>
<dbReference type="HOGENOM" id="CLU_2683696_0_0_5"/>
<dbReference type="EMBL" id="CP003538">
    <property type="protein sequence ID" value="AGH98792.1"/>
    <property type="molecule type" value="Genomic_DNA"/>
</dbReference>
<organism evidence="1 2">
    <name type="scientific">Micavibrio aeruginosavorus EPB</name>
    <dbReference type="NCBI Taxonomy" id="349215"/>
    <lineage>
        <taxon>Bacteria</taxon>
        <taxon>Pseudomonadati</taxon>
        <taxon>Bdellovibrionota</taxon>
        <taxon>Bdellovibrionia</taxon>
        <taxon>Bdellovibrionales</taxon>
        <taxon>Pseudobdellovibrionaceae</taxon>
        <taxon>Micavibrio</taxon>
    </lineage>
</organism>